<evidence type="ECO:0000313" key="2">
    <source>
        <dbReference type="EMBL" id="CEK50500.1"/>
    </source>
</evidence>
<evidence type="ECO:0000256" key="1">
    <source>
        <dbReference type="SAM" id="MobiDB-lite"/>
    </source>
</evidence>
<feature type="compositionally biased region" description="Basic residues" evidence="1">
    <location>
        <begin position="68"/>
        <end position="83"/>
    </location>
</feature>
<reference evidence="2" key="1">
    <citation type="submission" date="2014-12" db="EMBL/GenBank/DDBJ databases">
        <title>Insight into the proteome of Arion vulgaris.</title>
        <authorList>
            <person name="Aradska J."/>
            <person name="Bulat T."/>
            <person name="Smidak R."/>
            <person name="Sarate P."/>
            <person name="Gangsoo J."/>
            <person name="Sialana F."/>
            <person name="Bilban M."/>
            <person name="Lubec G."/>
        </authorList>
    </citation>
    <scope>NUCLEOTIDE SEQUENCE</scope>
    <source>
        <tissue evidence="2">Skin</tissue>
    </source>
</reference>
<protein>
    <submittedName>
        <fullName evidence="2">Uncharacterized protein</fullName>
    </submittedName>
</protein>
<organism evidence="2">
    <name type="scientific">Arion vulgaris</name>
    <dbReference type="NCBI Taxonomy" id="1028688"/>
    <lineage>
        <taxon>Eukaryota</taxon>
        <taxon>Metazoa</taxon>
        <taxon>Spiralia</taxon>
        <taxon>Lophotrochozoa</taxon>
        <taxon>Mollusca</taxon>
        <taxon>Gastropoda</taxon>
        <taxon>Heterobranchia</taxon>
        <taxon>Euthyneura</taxon>
        <taxon>Panpulmonata</taxon>
        <taxon>Eupulmonata</taxon>
        <taxon>Stylommatophora</taxon>
        <taxon>Helicina</taxon>
        <taxon>Arionoidea</taxon>
        <taxon>Arionidae</taxon>
        <taxon>Arion</taxon>
    </lineage>
</organism>
<proteinExistence type="predicted"/>
<sequence>TSENDPSFPTLSTSEGTNDFDASCYDSDSDVYDNSFDDEDGHTDINNESIFRAKVLTTPLDDDDTSFMRKKHGKRNKQKRPLKRTQSLPLYSGHRADRPHEINSPQVSFGSVGCFVDKMFEKPLVPLSDRSESHAPDGDSLSNEKNITCDRVFEPNDDTNCVVRSSLPIKNFDTFMIKSSKDS</sequence>
<feature type="non-terminal residue" evidence="2">
    <location>
        <position position="183"/>
    </location>
</feature>
<dbReference type="AlphaFoldDB" id="A0A0B6Y4T8"/>
<dbReference type="EMBL" id="HACG01003635">
    <property type="protein sequence ID" value="CEK50500.1"/>
    <property type="molecule type" value="Transcribed_RNA"/>
</dbReference>
<name>A0A0B6Y4T8_9EUPU</name>
<feature type="non-terminal residue" evidence="2">
    <location>
        <position position="1"/>
    </location>
</feature>
<accession>A0A0B6Y4T8</accession>
<feature type="compositionally biased region" description="Polar residues" evidence="1">
    <location>
        <begin position="1"/>
        <end position="17"/>
    </location>
</feature>
<feature type="region of interest" description="Disordered" evidence="1">
    <location>
        <begin position="60"/>
        <end position="107"/>
    </location>
</feature>
<gene>
    <name evidence="2" type="primary">ORF10922</name>
</gene>
<feature type="region of interest" description="Disordered" evidence="1">
    <location>
        <begin position="1"/>
        <end position="25"/>
    </location>
</feature>